<dbReference type="OrthoDB" id="9798192at2"/>
<protein>
    <recommendedName>
        <fullName evidence="4">Glycoside hydrolase</fullName>
    </recommendedName>
</protein>
<geneLocation type="plasmid" evidence="2 3">
    <name>unnamed1</name>
</geneLocation>
<dbReference type="GO" id="GO:0016998">
    <property type="term" value="P:cell wall macromolecule catabolic process"/>
    <property type="evidence" value="ECO:0007669"/>
    <property type="project" value="InterPro"/>
</dbReference>
<dbReference type="GO" id="GO:0016052">
    <property type="term" value="P:carbohydrate catabolic process"/>
    <property type="evidence" value="ECO:0007669"/>
    <property type="project" value="TreeGrafter"/>
</dbReference>
<proteinExistence type="inferred from homology"/>
<dbReference type="EMBL" id="CP039965">
    <property type="protein sequence ID" value="QCO57472.1"/>
    <property type="molecule type" value="Genomic_DNA"/>
</dbReference>
<sequence>MTVTLGHVLFLHGISIGHNIFYFCRPAIEQARWFIRHVPRSAGALPPVLDMEWNAHSPTCTKRPNAAHVRREAKIFMDALERHYGQRPIIYTTVDFYADNQMGRISGAEFWLRSVAGHPSKTYPGQRWTFWQYSGTGIAPGIAGKVDLNAFAGSAAEWARWLARRTR</sequence>
<gene>
    <name evidence="2" type="ORF">EOK75_17310</name>
</gene>
<evidence type="ECO:0008006" key="4">
    <source>
        <dbReference type="Google" id="ProtNLM"/>
    </source>
</evidence>
<dbReference type="GO" id="GO:0009253">
    <property type="term" value="P:peptidoglycan catabolic process"/>
    <property type="evidence" value="ECO:0007669"/>
    <property type="project" value="InterPro"/>
</dbReference>
<dbReference type="InterPro" id="IPR017853">
    <property type="entry name" value="GH"/>
</dbReference>
<keyword evidence="2" id="KW-0614">Plasmid</keyword>
<dbReference type="Gene3D" id="3.20.20.80">
    <property type="entry name" value="Glycosidases"/>
    <property type="match status" value="1"/>
</dbReference>
<evidence type="ECO:0000313" key="3">
    <source>
        <dbReference type="Proteomes" id="UP000298631"/>
    </source>
</evidence>
<dbReference type="InterPro" id="IPR002053">
    <property type="entry name" value="Glyco_hydro_25"/>
</dbReference>
<dbReference type="KEGG" id="pseb:EOK75_17310"/>
<dbReference type="AlphaFoldDB" id="A0A4P8EKP7"/>
<name>A0A4P8EKP7_9RHOB</name>
<reference evidence="2 3" key="1">
    <citation type="submission" date="2019-05" db="EMBL/GenBank/DDBJ databases">
        <title>Pseudorhodobacter turbinis sp. nov., isolated from the gut of the Korean turban shell.</title>
        <authorList>
            <person name="Jeong Y.-S."/>
            <person name="Kang W.-R."/>
            <person name="Bae J.-W."/>
        </authorList>
    </citation>
    <scope>NUCLEOTIDE SEQUENCE [LARGE SCALE GENOMIC DNA]</scope>
    <source>
        <strain evidence="2 3">S12M18</strain>
        <plasmid evidence="2 3">unnamed1</plasmid>
    </source>
</reference>
<dbReference type="PROSITE" id="PS51904">
    <property type="entry name" value="GLYCOSYL_HYDROL_F25_2"/>
    <property type="match status" value="1"/>
</dbReference>
<evidence type="ECO:0000256" key="1">
    <source>
        <dbReference type="ARBA" id="ARBA00010646"/>
    </source>
</evidence>
<dbReference type="PANTHER" id="PTHR34135:SF2">
    <property type="entry name" value="LYSOZYME"/>
    <property type="match status" value="1"/>
</dbReference>
<dbReference type="GO" id="GO:0003796">
    <property type="term" value="F:lysozyme activity"/>
    <property type="evidence" value="ECO:0007669"/>
    <property type="project" value="InterPro"/>
</dbReference>
<dbReference type="PANTHER" id="PTHR34135">
    <property type="entry name" value="LYSOZYME"/>
    <property type="match status" value="1"/>
</dbReference>
<organism evidence="2 3">
    <name type="scientific">Pseudorhodobacter turbinis</name>
    <dbReference type="NCBI Taxonomy" id="2500533"/>
    <lineage>
        <taxon>Bacteria</taxon>
        <taxon>Pseudomonadati</taxon>
        <taxon>Pseudomonadota</taxon>
        <taxon>Alphaproteobacteria</taxon>
        <taxon>Rhodobacterales</taxon>
        <taxon>Paracoccaceae</taxon>
        <taxon>Pseudorhodobacter</taxon>
    </lineage>
</organism>
<dbReference type="Proteomes" id="UP000298631">
    <property type="component" value="Plasmid unnamed1"/>
</dbReference>
<evidence type="ECO:0000313" key="2">
    <source>
        <dbReference type="EMBL" id="QCO57472.1"/>
    </source>
</evidence>
<dbReference type="Pfam" id="PF01183">
    <property type="entry name" value="Glyco_hydro_25"/>
    <property type="match status" value="1"/>
</dbReference>
<comment type="similarity">
    <text evidence="1">Belongs to the glycosyl hydrolase 25 family.</text>
</comment>
<dbReference type="SUPFAM" id="SSF51445">
    <property type="entry name" value="(Trans)glycosidases"/>
    <property type="match status" value="1"/>
</dbReference>
<keyword evidence="3" id="KW-1185">Reference proteome</keyword>
<accession>A0A4P8EKP7</accession>